<gene>
    <name evidence="2" type="ORF">vBKpMFBKp24_280</name>
</gene>
<reference evidence="2 3" key="1">
    <citation type="submission" date="2020-12" db="EMBL/GenBank/DDBJ databases">
        <title>Genomic characterization of four novel bacteriophages infecting Klebsiella pneumoniae.</title>
        <authorList>
            <person name="Estrada Bonilla B."/>
            <person name="Costa A.R."/>
            <person name="van Rossum T."/>
            <person name="Hagedoorn S."/>
            <person name="Wallinga H."/>
            <person name="Xiao M."/>
            <person name="Song W."/>
            <person name="Haas P.-J."/>
            <person name="Nobrega F.L."/>
            <person name="Brouns S.J.J."/>
        </authorList>
    </citation>
    <scope>NUCLEOTIDE SEQUENCE [LARGE SCALE GENOMIC DNA]</scope>
</reference>
<sequence>MGLFKTLSWVFWSGALTGVGYLLPWAEKRLFFLKLKTGRKSIRHSWYHDQLFARRAVRLLYDNFRRAEKQSLPFSAFVSIAEVYQNEPAHLVIFLVPTATSLKVDVYIRSRQFENRKYKVRNWEIHPWTEE</sequence>
<protein>
    <submittedName>
        <fullName evidence="2">Uncharacterized protein</fullName>
    </submittedName>
</protein>
<keyword evidence="1" id="KW-0472">Membrane</keyword>
<keyword evidence="3" id="KW-1185">Reference proteome</keyword>
<feature type="transmembrane region" description="Helical" evidence="1">
    <location>
        <begin position="6"/>
        <end position="26"/>
    </location>
</feature>
<dbReference type="Proteomes" id="UP000596381">
    <property type="component" value="Segment"/>
</dbReference>
<name>A0A7U0GBQ7_9CAUD</name>
<proteinExistence type="predicted"/>
<evidence type="ECO:0000313" key="2">
    <source>
        <dbReference type="EMBL" id="QQV92242.1"/>
    </source>
</evidence>
<accession>A0A7U0GBQ7</accession>
<keyword evidence="1" id="KW-0812">Transmembrane</keyword>
<keyword evidence="1" id="KW-1133">Transmembrane helix</keyword>
<organism evidence="2 3">
    <name type="scientific">Klebsiella phage vB_KpM_FBKp24</name>
    <dbReference type="NCBI Taxonomy" id="2801834"/>
    <lineage>
        <taxon>Viruses</taxon>
        <taxon>Duplodnaviria</taxon>
        <taxon>Heunggongvirae</taxon>
        <taxon>Uroviricota</taxon>
        <taxon>Caudoviricetes</taxon>
        <taxon>Chimalliviridae</taxon>
        <taxon>Maaswegvirus</taxon>
        <taxon>Maaswegvirus Kp24</taxon>
    </lineage>
</organism>
<evidence type="ECO:0000256" key="1">
    <source>
        <dbReference type="SAM" id="Phobius"/>
    </source>
</evidence>
<dbReference type="EMBL" id="MW394391">
    <property type="protein sequence ID" value="QQV92242.1"/>
    <property type="molecule type" value="Genomic_DNA"/>
</dbReference>
<evidence type="ECO:0000313" key="3">
    <source>
        <dbReference type="Proteomes" id="UP000596381"/>
    </source>
</evidence>